<evidence type="ECO:0000313" key="1">
    <source>
        <dbReference type="EMBL" id="CAI6083609.1"/>
    </source>
</evidence>
<keyword evidence="2" id="KW-1185">Reference proteome</keyword>
<comment type="caution">
    <text evidence="1">The sequence shown here is derived from an EMBL/GenBank/DDBJ whole genome shotgun (WGS) entry which is preliminary data.</text>
</comment>
<organism evidence="1 2">
    <name type="scientific">Clonostachys chloroleuca</name>
    <dbReference type="NCBI Taxonomy" id="1926264"/>
    <lineage>
        <taxon>Eukaryota</taxon>
        <taxon>Fungi</taxon>
        <taxon>Dikarya</taxon>
        <taxon>Ascomycota</taxon>
        <taxon>Pezizomycotina</taxon>
        <taxon>Sordariomycetes</taxon>
        <taxon>Hypocreomycetidae</taxon>
        <taxon>Hypocreales</taxon>
        <taxon>Bionectriaceae</taxon>
        <taxon>Clonostachys</taxon>
    </lineage>
</organism>
<sequence>MSIEREEFDPQGDTLIVIPATSLRVGQPVLFQPAAEPQPEYRFLCSKKHLSTASRRAHKVLSGGFKESIPDESDGLHHWTIQPIFDSYAWKIVLKIIHGRNRDLPRTVTVEQLAGIAAIVDDLECHEAVWFFSQGWLPQPPYASHIFTEQDTTRLILIAFVFEQPEMFQYATQQAVLESLPLLFGTRVPIRPIILDHIKGQRDRVVQSLLEGLKQIQTQLLEKKLGCNFGCRAMLLGTLIQKMDIRPLGLFGPQPLESQSISMIVRSLREDQPTIYYSPREQSIEGKRLKEWFSSDRYHTAKIPRTLVSHTCGLEEFIDPLLQTAEWEAKGLQLVDYQDSEHRT</sequence>
<proteinExistence type="predicted"/>
<name>A0AA35LWW2_9HYPO</name>
<gene>
    <name evidence="1" type="ORF">CCHLO57077_00012607</name>
</gene>
<evidence type="ECO:0000313" key="2">
    <source>
        <dbReference type="Proteomes" id="UP001160390"/>
    </source>
</evidence>
<dbReference type="AlphaFoldDB" id="A0AA35LWW2"/>
<dbReference type="Proteomes" id="UP001160390">
    <property type="component" value="Unassembled WGS sequence"/>
</dbReference>
<dbReference type="EMBL" id="CABFNP030000751">
    <property type="protein sequence ID" value="CAI6083609.1"/>
    <property type="molecule type" value="Genomic_DNA"/>
</dbReference>
<reference evidence="1" key="1">
    <citation type="submission" date="2023-01" db="EMBL/GenBank/DDBJ databases">
        <authorList>
            <person name="Piombo E."/>
        </authorList>
    </citation>
    <scope>NUCLEOTIDE SEQUENCE</scope>
</reference>
<protein>
    <submittedName>
        <fullName evidence="1">Uncharacterized protein</fullName>
    </submittedName>
</protein>
<accession>A0AA35LWW2</accession>